<dbReference type="PANTHER" id="PTHR40940:SF2">
    <property type="entry name" value="BATD"/>
    <property type="match status" value="1"/>
</dbReference>
<dbReference type="Pfam" id="PF13584">
    <property type="entry name" value="BatD"/>
    <property type="match status" value="1"/>
</dbReference>
<keyword evidence="1" id="KW-1133">Transmembrane helix</keyword>
<reference evidence="2" key="1">
    <citation type="submission" date="2019-08" db="EMBL/GenBank/DDBJ databases">
        <authorList>
            <person name="Kucharzyk K."/>
            <person name="Murdoch R.W."/>
            <person name="Higgins S."/>
            <person name="Loffler F."/>
        </authorList>
    </citation>
    <scope>NUCLEOTIDE SEQUENCE</scope>
</reference>
<proteinExistence type="predicted"/>
<gene>
    <name evidence="2" type="ORF">SDC9_145526</name>
</gene>
<keyword evidence="1" id="KW-0472">Membrane</keyword>
<dbReference type="AlphaFoldDB" id="A0A645EAA2"/>
<dbReference type="InterPro" id="IPR025738">
    <property type="entry name" value="BatD"/>
</dbReference>
<name>A0A645EAA2_9ZZZZ</name>
<sequence length="337" mass="38481">MADVKKVLVTNPLTINVKPLPEGKPLSFSNAVGTFAFAPSISTQQTRANEPVTVSVEISGTGNMKLIQNPEIKFPSNFEIYDPTVTNNFQVTTNGLTGSRKIEYLAIPRYEGDYDIPSIEFSYFDLNTHSYKTLKSPDYNLQIAKGDPGKASASSYVNQQNVRVEQDIRFLKTEGPQYQYQNNFFAGSTGYWLWYLIPLIALIVFYLFNRKMARENADVARMRTRKANKMAIRRLKVAEKFLKEHNKEKFYDEVLRALWGYFSDKLSMPVANLTKDNIEKELSDYGMDNELTGKFMQILNTCEFARYAPAESDAAMDKLYNETVDAIGKMESKLKRK</sequence>
<comment type="caution">
    <text evidence="2">The sequence shown here is derived from an EMBL/GenBank/DDBJ whole genome shotgun (WGS) entry which is preliminary data.</text>
</comment>
<keyword evidence="1" id="KW-0812">Transmembrane</keyword>
<dbReference type="EMBL" id="VSSQ01044516">
    <property type="protein sequence ID" value="MPM98341.1"/>
    <property type="molecule type" value="Genomic_DNA"/>
</dbReference>
<organism evidence="2">
    <name type="scientific">bioreactor metagenome</name>
    <dbReference type="NCBI Taxonomy" id="1076179"/>
    <lineage>
        <taxon>unclassified sequences</taxon>
        <taxon>metagenomes</taxon>
        <taxon>ecological metagenomes</taxon>
    </lineage>
</organism>
<feature type="transmembrane region" description="Helical" evidence="1">
    <location>
        <begin position="191"/>
        <end position="208"/>
    </location>
</feature>
<protein>
    <recommendedName>
        <fullName evidence="3">Protein BatD</fullName>
    </recommendedName>
</protein>
<evidence type="ECO:0008006" key="3">
    <source>
        <dbReference type="Google" id="ProtNLM"/>
    </source>
</evidence>
<evidence type="ECO:0000313" key="2">
    <source>
        <dbReference type="EMBL" id="MPM98341.1"/>
    </source>
</evidence>
<evidence type="ECO:0000256" key="1">
    <source>
        <dbReference type="SAM" id="Phobius"/>
    </source>
</evidence>
<accession>A0A645EAA2</accession>
<dbReference type="PANTHER" id="PTHR40940">
    <property type="entry name" value="PROTEIN BATD-RELATED"/>
    <property type="match status" value="1"/>
</dbReference>